<accession>A0A0D0PXY3</accession>
<keyword evidence="1" id="KW-1133">Transmembrane helix</keyword>
<keyword evidence="1" id="KW-0472">Membrane</keyword>
<keyword evidence="1" id="KW-0812">Transmembrane</keyword>
<evidence type="ECO:0000256" key="1">
    <source>
        <dbReference type="SAM" id="Phobius"/>
    </source>
</evidence>
<comment type="caution">
    <text evidence="2">The sequence shown here is derived from an EMBL/GenBank/DDBJ whole genome shotgun (WGS) entry which is preliminary data.</text>
</comment>
<dbReference type="EMBL" id="JXZB01000002">
    <property type="protein sequence ID" value="KIQ65167.1"/>
    <property type="molecule type" value="Genomic_DNA"/>
</dbReference>
<dbReference type="AlphaFoldDB" id="A0A0D0PXY3"/>
<dbReference type="PATRIC" id="fig|2064.6.peg.3082"/>
<reference evidence="2 3" key="1">
    <citation type="submission" date="2015-02" db="EMBL/GenBank/DDBJ databases">
        <title>Draft genome sequence of Kitasatospora griseola MF730-N6, a bafilomycin, terpentecin and satosporin producer.</title>
        <authorList>
            <person name="Arens J.C."/>
            <person name="Haltli B."/>
            <person name="Kerr R.G."/>
        </authorList>
    </citation>
    <scope>NUCLEOTIDE SEQUENCE [LARGE SCALE GENOMIC DNA]</scope>
    <source>
        <strain evidence="2 3">MF730-N6</strain>
    </source>
</reference>
<keyword evidence="3" id="KW-1185">Reference proteome</keyword>
<protein>
    <submittedName>
        <fullName evidence="2">Uncharacterized protein</fullName>
    </submittedName>
</protein>
<gene>
    <name evidence="2" type="ORF">TR51_14310</name>
</gene>
<dbReference type="Proteomes" id="UP000032066">
    <property type="component" value="Unassembled WGS sequence"/>
</dbReference>
<evidence type="ECO:0000313" key="2">
    <source>
        <dbReference type="EMBL" id="KIQ65167.1"/>
    </source>
</evidence>
<evidence type="ECO:0000313" key="3">
    <source>
        <dbReference type="Proteomes" id="UP000032066"/>
    </source>
</evidence>
<feature type="transmembrane region" description="Helical" evidence="1">
    <location>
        <begin position="101"/>
        <end position="118"/>
    </location>
</feature>
<proteinExistence type="predicted"/>
<organism evidence="2 3">
    <name type="scientific">Kitasatospora griseola</name>
    <name type="common">Streptomyces griseolosporeus</name>
    <dbReference type="NCBI Taxonomy" id="2064"/>
    <lineage>
        <taxon>Bacteria</taxon>
        <taxon>Bacillati</taxon>
        <taxon>Actinomycetota</taxon>
        <taxon>Actinomycetes</taxon>
        <taxon>Kitasatosporales</taxon>
        <taxon>Streptomycetaceae</taxon>
        <taxon>Kitasatospora</taxon>
    </lineage>
</organism>
<name>A0A0D0PXY3_KITGR</name>
<dbReference type="OrthoDB" id="4220686at2"/>
<feature type="transmembrane region" description="Helical" evidence="1">
    <location>
        <begin position="7"/>
        <end position="28"/>
    </location>
</feature>
<feature type="transmembrane region" description="Helical" evidence="1">
    <location>
        <begin position="76"/>
        <end position="95"/>
    </location>
</feature>
<sequence>MTSKGWGALYGLAVMAVLGWGLTGLVEAGCDWSLSRSRRQCGVPDGSLPHFIACGAAAFSTAGLGWTVIRTDDWRPSLGASAGGLVALAITLSNGRSGPHLALAALEAAVVIGLPVTLRQVGRAGARRAGKAAGAVKG</sequence>
<dbReference type="RefSeq" id="WP_043911234.1">
    <property type="nucleotide sequence ID" value="NZ_JXZB01000002.1"/>
</dbReference>
<feature type="transmembrane region" description="Helical" evidence="1">
    <location>
        <begin position="48"/>
        <end position="69"/>
    </location>
</feature>